<reference evidence="1 2" key="1">
    <citation type="journal article" date="2016" name="Sci. Rep.">
        <title>The Dendrobium catenatum Lindl. genome sequence provides insights into polysaccharide synthase, floral development and adaptive evolution.</title>
        <authorList>
            <person name="Zhang G.Q."/>
            <person name="Xu Q."/>
            <person name="Bian C."/>
            <person name="Tsai W.C."/>
            <person name="Yeh C.M."/>
            <person name="Liu K.W."/>
            <person name="Yoshida K."/>
            <person name="Zhang L.S."/>
            <person name="Chang S.B."/>
            <person name="Chen F."/>
            <person name="Shi Y."/>
            <person name="Su Y.Y."/>
            <person name="Zhang Y.Q."/>
            <person name="Chen L.J."/>
            <person name="Yin Y."/>
            <person name="Lin M."/>
            <person name="Huang H."/>
            <person name="Deng H."/>
            <person name="Wang Z.W."/>
            <person name="Zhu S.L."/>
            <person name="Zhao X."/>
            <person name="Deng C."/>
            <person name="Niu S.C."/>
            <person name="Huang J."/>
            <person name="Wang M."/>
            <person name="Liu G.H."/>
            <person name="Yang H.J."/>
            <person name="Xiao X.J."/>
            <person name="Hsiao Y.Y."/>
            <person name="Wu W.L."/>
            <person name="Chen Y.Y."/>
            <person name="Mitsuda N."/>
            <person name="Ohme-Takagi M."/>
            <person name="Luo Y.B."/>
            <person name="Van de Peer Y."/>
            <person name="Liu Z.J."/>
        </authorList>
    </citation>
    <scope>NUCLEOTIDE SEQUENCE [LARGE SCALE GENOMIC DNA]</scope>
    <source>
        <tissue evidence="1">The whole plant</tissue>
    </source>
</reference>
<dbReference type="Proteomes" id="UP000233837">
    <property type="component" value="Unassembled WGS sequence"/>
</dbReference>
<proteinExistence type="predicted"/>
<sequence>MWAARRHCGQFGDERVQADQATGSGRARACAVRLVLGRRETSGGSSWVAYTTLFGLLVESLGFQLRGSEFESKCMRCVCEFAFNGLNVSKKKLGRVRERRLHTEGEESGWEEL</sequence>
<reference evidence="1 2" key="2">
    <citation type="journal article" date="2017" name="Nature">
        <title>The Apostasia genome and the evolution of orchids.</title>
        <authorList>
            <person name="Zhang G.Q."/>
            <person name="Liu K.W."/>
            <person name="Li Z."/>
            <person name="Lohaus R."/>
            <person name="Hsiao Y.Y."/>
            <person name="Niu S.C."/>
            <person name="Wang J.Y."/>
            <person name="Lin Y.C."/>
            <person name="Xu Q."/>
            <person name="Chen L.J."/>
            <person name="Yoshida K."/>
            <person name="Fujiwara S."/>
            <person name="Wang Z.W."/>
            <person name="Zhang Y.Q."/>
            <person name="Mitsuda N."/>
            <person name="Wang M."/>
            <person name="Liu G.H."/>
            <person name="Pecoraro L."/>
            <person name="Huang H.X."/>
            <person name="Xiao X.J."/>
            <person name="Lin M."/>
            <person name="Wu X.Y."/>
            <person name="Wu W.L."/>
            <person name="Chen Y.Y."/>
            <person name="Chang S.B."/>
            <person name="Sakamoto S."/>
            <person name="Ohme-Takagi M."/>
            <person name="Yagi M."/>
            <person name="Zeng S.J."/>
            <person name="Shen C.Y."/>
            <person name="Yeh C.M."/>
            <person name="Luo Y.B."/>
            <person name="Tsai W.C."/>
            <person name="Van de Peer Y."/>
            <person name="Liu Z.J."/>
        </authorList>
    </citation>
    <scope>NUCLEOTIDE SEQUENCE [LARGE SCALE GENOMIC DNA]</scope>
    <source>
        <tissue evidence="1">The whole plant</tissue>
    </source>
</reference>
<keyword evidence="2" id="KW-1185">Reference proteome</keyword>
<protein>
    <submittedName>
        <fullName evidence="1">Uncharacterized protein</fullName>
    </submittedName>
</protein>
<dbReference type="EMBL" id="KZ502452">
    <property type="protein sequence ID" value="PKU78469.1"/>
    <property type="molecule type" value="Genomic_DNA"/>
</dbReference>
<name>A0A2I0WS14_9ASPA</name>
<accession>A0A2I0WS14</accession>
<dbReference type="AlphaFoldDB" id="A0A2I0WS14"/>
<gene>
    <name evidence="1" type="ORF">MA16_Dca018860</name>
</gene>
<evidence type="ECO:0000313" key="2">
    <source>
        <dbReference type="Proteomes" id="UP000233837"/>
    </source>
</evidence>
<evidence type="ECO:0000313" key="1">
    <source>
        <dbReference type="EMBL" id="PKU78469.1"/>
    </source>
</evidence>
<organism evidence="1 2">
    <name type="scientific">Dendrobium catenatum</name>
    <dbReference type="NCBI Taxonomy" id="906689"/>
    <lineage>
        <taxon>Eukaryota</taxon>
        <taxon>Viridiplantae</taxon>
        <taxon>Streptophyta</taxon>
        <taxon>Embryophyta</taxon>
        <taxon>Tracheophyta</taxon>
        <taxon>Spermatophyta</taxon>
        <taxon>Magnoliopsida</taxon>
        <taxon>Liliopsida</taxon>
        <taxon>Asparagales</taxon>
        <taxon>Orchidaceae</taxon>
        <taxon>Epidendroideae</taxon>
        <taxon>Malaxideae</taxon>
        <taxon>Dendrobiinae</taxon>
        <taxon>Dendrobium</taxon>
    </lineage>
</organism>